<dbReference type="InterPro" id="IPR006553">
    <property type="entry name" value="Leu-rich_rpt_Cys-con_subtyp"/>
</dbReference>
<dbReference type="PANTHER" id="PTHR36766">
    <property type="entry name" value="PLANT BROAD-SPECTRUM MILDEW RESISTANCE PROTEIN RPW8"/>
    <property type="match status" value="1"/>
</dbReference>
<dbReference type="InterPro" id="IPR027417">
    <property type="entry name" value="P-loop_NTPase"/>
</dbReference>
<keyword evidence="3" id="KW-0611">Plant defense</keyword>
<gene>
    <name evidence="7" type="ORF">SS29K18_000002</name>
</gene>
<dbReference type="InterPro" id="IPR058922">
    <property type="entry name" value="WHD_DRP"/>
</dbReference>
<dbReference type="Gene3D" id="3.40.50.300">
    <property type="entry name" value="P-loop containing nucleotide triphosphate hydrolases"/>
    <property type="match status" value="2"/>
</dbReference>
<dbReference type="Gene3D" id="1.10.10.10">
    <property type="entry name" value="Winged helix-like DNA-binding domain superfamily/Winged helix DNA-binding domain"/>
    <property type="match status" value="2"/>
</dbReference>
<dbReference type="Pfam" id="PF23559">
    <property type="entry name" value="WHD_DRP"/>
    <property type="match status" value="2"/>
</dbReference>
<keyword evidence="2" id="KW-0677">Repeat</keyword>
<protein>
    <recommendedName>
        <fullName evidence="6">AAA+ ATPase domain-containing protein</fullName>
    </recommendedName>
</protein>
<dbReference type="SUPFAM" id="SSF52058">
    <property type="entry name" value="L domain-like"/>
    <property type="match status" value="2"/>
</dbReference>
<dbReference type="InterPro" id="IPR032675">
    <property type="entry name" value="LRR_dom_sf"/>
</dbReference>
<dbReference type="FunFam" id="1.10.10.10:FF:000322">
    <property type="entry name" value="Probable disease resistance protein At1g63360"/>
    <property type="match status" value="2"/>
</dbReference>
<evidence type="ECO:0000313" key="7">
    <source>
        <dbReference type="EMBL" id="AWA44707.1"/>
    </source>
</evidence>
<dbReference type="Pfam" id="PF25019">
    <property type="entry name" value="LRR_R13L1-DRL21"/>
    <property type="match status" value="3"/>
</dbReference>
<reference evidence="7" key="1">
    <citation type="submission" date="2018-04" db="EMBL/GenBank/DDBJ databases">
        <title>Comparative Analysis of Homologous Sequences of Saccharum officinarum and Saccharum spontaneum Reveals Independent Polyploidization Events.</title>
        <authorList>
            <person name="Sharma A."/>
            <person name="Song J."/>
            <person name="Lin Q."/>
            <person name="Singh R."/>
            <person name="Ramos N."/>
            <person name="Wang K."/>
            <person name="Zhang J."/>
            <person name="Ming R."/>
            <person name="Yu Q."/>
        </authorList>
    </citation>
    <scope>NUCLEOTIDE SEQUENCE</scope>
</reference>
<name>A0A678T509_SACSP</name>
<dbReference type="SUPFAM" id="SSF52540">
    <property type="entry name" value="P-loop containing nucleoside triphosphate hydrolases"/>
    <property type="match status" value="2"/>
</dbReference>
<dbReference type="Gene3D" id="3.80.10.10">
    <property type="entry name" value="Ribonuclease Inhibitor"/>
    <property type="match status" value="7"/>
</dbReference>
<dbReference type="PRINTS" id="PR00364">
    <property type="entry name" value="DISEASERSIST"/>
</dbReference>
<feature type="compositionally biased region" description="Low complexity" evidence="5">
    <location>
        <begin position="107"/>
        <end position="123"/>
    </location>
</feature>
<evidence type="ECO:0000256" key="4">
    <source>
        <dbReference type="SAM" id="Coils"/>
    </source>
</evidence>
<evidence type="ECO:0000256" key="1">
    <source>
        <dbReference type="ARBA" id="ARBA00022614"/>
    </source>
</evidence>
<dbReference type="Pfam" id="PF00931">
    <property type="entry name" value="NB-ARC"/>
    <property type="match status" value="2"/>
</dbReference>
<dbReference type="GO" id="GO:0009626">
    <property type="term" value="P:plant-type hypersensitive response"/>
    <property type="evidence" value="ECO:0007669"/>
    <property type="project" value="UniProtKB-ARBA"/>
</dbReference>
<accession>A0A678T509</accession>
<dbReference type="PANTHER" id="PTHR36766:SF64">
    <property type="entry name" value="OS12G0206100 PROTEIN"/>
    <property type="match status" value="1"/>
</dbReference>
<evidence type="ECO:0000256" key="2">
    <source>
        <dbReference type="ARBA" id="ARBA00022737"/>
    </source>
</evidence>
<dbReference type="GO" id="GO:0002758">
    <property type="term" value="P:innate immune response-activating signaling pathway"/>
    <property type="evidence" value="ECO:0007669"/>
    <property type="project" value="UniProtKB-ARBA"/>
</dbReference>
<proteinExistence type="predicted"/>
<dbReference type="SUPFAM" id="SSF52047">
    <property type="entry name" value="RNI-like"/>
    <property type="match status" value="3"/>
</dbReference>
<feature type="domain" description="AAA+ ATPase" evidence="6">
    <location>
        <begin position="1306"/>
        <end position="1447"/>
    </location>
</feature>
<keyword evidence="4" id="KW-0175">Coiled coil</keyword>
<evidence type="ECO:0000256" key="3">
    <source>
        <dbReference type="ARBA" id="ARBA00022821"/>
    </source>
</evidence>
<dbReference type="InterPro" id="IPR002182">
    <property type="entry name" value="NB-ARC"/>
</dbReference>
<organism evidence="7">
    <name type="scientific">Saccharum spontaneum</name>
    <name type="common">Wild sugarcane</name>
    <dbReference type="NCBI Taxonomy" id="62335"/>
    <lineage>
        <taxon>Eukaryota</taxon>
        <taxon>Viridiplantae</taxon>
        <taxon>Streptophyta</taxon>
        <taxon>Embryophyta</taxon>
        <taxon>Tracheophyta</taxon>
        <taxon>Spermatophyta</taxon>
        <taxon>Magnoliopsida</taxon>
        <taxon>Liliopsida</taxon>
        <taxon>Poales</taxon>
        <taxon>Poaceae</taxon>
        <taxon>PACMAD clade</taxon>
        <taxon>Panicoideae</taxon>
        <taxon>Andropogonodae</taxon>
        <taxon>Andropogoneae</taxon>
        <taxon>Saccharinae</taxon>
        <taxon>Saccharum</taxon>
        <taxon>Saccharum officinarum species complex</taxon>
    </lineage>
</organism>
<evidence type="ECO:0000259" key="6">
    <source>
        <dbReference type="SMART" id="SM00382"/>
    </source>
</evidence>
<dbReference type="SMART" id="SM00382">
    <property type="entry name" value="AAA"/>
    <property type="match status" value="2"/>
</dbReference>
<dbReference type="InterPro" id="IPR003593">
    <property type="entry name" value="AAA+_ATPase"/>
</dbReference>
<dbReference type="GO" id="GO:0043531">
    <property type="term" value="F:ADP binding"/>
    <property type="evidence" value="ECO:0007669"/>
    <property type="project" value="InterPro"/>
</dbReference>
<dbReference type="InterPro" id="IPR036388">
    <property type="entry name" value="WH-like_DNA-bd_sf"/>
</dbReference>
<feature type="domain" description="AAA+ ATPase" evidence="6">
    <location>
        <begin position="156"/>
        <end position="369"/>
    </location>
</feature>
<sequence length="2606" mass="297338">MRQQAERIPPGQRDRLEQWARGFKSAFYDAEDILDVADYHRLEKQVMSQSGTKSVITINRVKQITSGKNRKLKNALKKLENIIEEGSQLLSPLASTITMGSSGNDMSDPTNSTTRITTTSSPTGFIIGRDKEHDEKIRRLHGTTSVCEPTSSNSKCYSVIGVHGIAGSGKTTLAQHVCTFERTENYFSPIMWVHVNQIFNMHGIYRQMLEAALGEPCHEFSNLDTLQMKLEAALRGKRFLLVLDDVWTGKDVNDEYKLDQLCSPLKARDTGSKVLVTTRFANAAKYLGCHSLKQIPDLNEKDFFNLFMHYALHDTNLGDEESGTFKMIGEQIAKKLKKSPLAARVVGARLRKQLQAIIWRRVEDHGLLTDTMGALWWSYQYLDEHVRRCCAYCNIFPQGHVFKRTVLVDLWMAEGFIKTTGTIEQMEYIAQGYFDELVSRSFLQTGKYSNGTSENEWVTTHDLLHDLATMVAGDDCTRVDGSGMKQFPPDARHLFMRLDDPMNPRILGPPLGLTITIQEFEGMLKKLKKLRVVQVPLQGKMHTVIPSCICDLKHLRSFTINGYTYTSYSKIHLPRNFDKLYHLQTLELRGEGFLEFSNVKNMSSLIRLRHVKNSQRHLFDFSTVSCFPGVGEMKSLRELSDFRVKKKGYELQQLARLNHLCGSLRISGLENVESKERALEAKLSDKKYLTTLTLAWPWLSSSQQPDLDAEIIEGLCPPSQLTELGIYGYIGWKCPSWLAQNFSSLRCLKLEHCVNLEALPHIGEHLIHLYKLRLVALPKLKKLPRLPDSLKDLDIQICDALVETCAEDVKLMRSLFNERVSQIEPSLQITEHPEEIHQFAQEQPERFDAILHSIFGSTCASFPPRLIRGQITEEDNSQFLCPASLDSLLLSYCAITDTVLHNWWSRSASLTWLGIRCLPFLRAIPREVMMSLSMLRAINIKDCVQLTCLQGLNYLTSLRNLTIVKCPNLIMALEEAEKVQQCLDGITVDDIPMVPQLLSRKGFSSLRMLCIEESDEPREEEILQQVPSLTSLHIDWCKWSSLPENLGNLPQLQRLFLRRCPNIRSLPTLPVSLRSFTLRDCDESFMKSCQTAGDPNWQKIAHVPVGWAISTLGWIASPITTRLLNHGFDLLGFDESEKLRDLEERLLPRLELMRQQAERIPPGQRGRVEQWARRLKSAFYDAEDILDVADYHRLEKQVMSQSGTKSAINRVKQIISGKNRKLKNALKKLESIIEEGSQLLSPLASTITSGSSSNEISDPANSATRITTTSSVTGFIIGRDKERDDIRRMLHETTRVCEPTSSNSKCYSVIGVYGIAGSGKTTLAQHVCTFERTENYFSPIMWVHVNQIFNVHEIYRQMLEAALGEPCHEFSNLDTLQMKLEAALRGKRFLLVLDDVWTGKDVNDEYKLDQLHSPLKAGDTGSKVLVTTRFANAAKYLGCHSPMQIPDLNEKDFFNLFMHYALHDTNLGDEESETFKMIGGQIAKKLKRSPLAARVVGARLRKQLQATIWRRVEDHGLLTDTMGALWWSYQYLDDHVKRCFAYCSIFPQGYMFKRAELVDSWMTEGFIKSSGNVEQMEYIAHGYFDELVSCSFLQTGKYSNGTSESEWVTTHDLLHELATMVAGDDCNRVDGSAMKQLPPDARHLFVRLDDPMKFIDEICKLENLRTLIITSSGRLTITIEELERMLKKLKKLRVVQVPLQGKMVTIPACICDLKHLRCLTINDYTYTSDTKILLPRNFDKLYHLQTLELRDTGSFLEFSNVKNMSSMISLRHVKNSRRHLFDFSKVSCFPGVGEMKSLRELSDFRVKKEKGYELQQLARLNHLCGSLRISGLENVESKERALEAKLSDKKYLTTLTLAWPRQPSSQQPDLDAEIIEGLCPPSQLTELGIYGYSGWKCPSWLAQKFSSLRCLTLEDCVNLETLPDIGEHFIHLDKLRLVALPKLKKLPRLPDCLKNLDIQICEALVETCAEDAKLMRSLFNERVSQIEPSLQITEHPEEIHQFAQEQPERFDAILHSIFGTTCASFPPRLIRGQITEEDNSQFLCPASLYSLLLSYCAITDTVLHNWWSRSASLTWLGIRCLPFLRAIPREVMLSLSMLQTLQVQDCVQLTRLQGLNYLASLIDLTIVKCPNLIMALEEVEKVQQCLDEITVDDIPMVPRLLSRKGFSSLQMLRIENSDEPREEEILQQFPSLTTLDFYRCKWSSLPENLGTLPQLQRLDLRWCPNIRSLPTLPVSLQSFTLCGCDESFMKSCQTAGDPNWQKIAHKIYAHEFEGMLKKLKKLRVVQVPLQVKMLMVVPACICDLKHLRSLTINVYASNPYSKIHLPRNFDKLYHLQTLEHRNEGFLEFSNVKTMSNLISLRYVKNSDLLFDFSKVSSFPGVGEMKSLRELSDFRVSKEKGYELQQLERLNHLCGSLRISGLENVESKEEALEAKLSDKKYLTALSLAWSGTSSQQPDLETEIIEALCPPSQLAELRIYGYSGWTWPSSIQHFVHLENLTLYSLRKLKKLPRLPDSLKSLDIRICEAIVETCVEDVKLMRSLFNERVSQIEPCLQITAHPEEIHRFAQEQTDRFDTILRSIIGSTCVSFPSRLIRGQITEEDYSQFL</sequence>
<feature type="region of interest" description="Disordered" evidence="5">
    <location>
        <begin position="101"/>
        <end position="127"/>
    </location>
</feature>
<feature type="coiled-coil region" evidence="4">
    <location>
        <begin position="62"/>
        <end position="89"/>
    </location>
</feature>
<dbReference type="InterPro" id="IPR056789">
    <property type="entry name" value="LRR_R13L1-DRL21"/>
</dbReference>
<evidence type="ECO:0000256" key="5">
    <source>
        <dbReference type="SAM" id="MobiDB-lite"/>
    </source>
</evidence>
<dbReference type="SMART" id="SM00367">
    <property type="entry name" value="LRR_CC"/>
    <property type="match status" value="4"/>
</dbReference>
<keyword evidence="1" id="KW-0433">Leucine-rich repeat</keyword>
<dbReference type="GO" id="GO:0042742">
    <property type="term" value="P:defense response to bacterium"/>
    <property type="evidence" value="ECO:0007669"/>
    <property type="project" value="UniProtKB-ARBA"/>
</dbReference>
<dbReference type="EMBL" id="MH182509">
    <property type="protein sequence ID" value="AWA44707.1"/>
    <property type="molecule type" value="Genomic_DNA"/>
</dbReference>